<feature type="transmembrane region" description="Helical" evidence="8">
    <location>
        <begin position="142"/>
        <end position="160"/>
    </location>
</feature>
<evidence type="ECO:0000256" key="4">
    <source>
        <dbReference type="ARBA" id="ARBA00022737"/>
    </source>
</evidence>
<evidence type="ECO:0000256" key="2">
    <source>
        <dbReference type="ARBA" id="ARBA00022485"/>
    </source>
</evidence>
<keyword evidence="11" id="KW-1185">Reference proteome</keyword>
<evidence type="ECO:0000256" key="1">
    <source>
        <dbReference type="ARBA" id="ARBA00022448"/>
    </source>
</evidence>
<keyword evidence="8" id="KW-1133">Transmembrane helix</keyword>
<dbReference type="InterPro" id="IPR011886">
    <property type="entry name" value="NapH_MauN"/>
</dbReference>
<evidence type="ECO:0000256" key="6">
    <source>
        <dbReference type="ARBA" id="ARBA00023004"/>
    </source>
</evidence>
<dbReference type="PROSITE" id="PS00198">
    <property type="entry name" value="4FE4S_FER_1"/>
    <property type="match status" value="1"/>
</dbReference>
<feature type="domain" description="4Fe-4S ferredoxin-type" evidence="9">
    <location>
        <begin position="253"/>
        <end position="282"/>
    </location>
</feature>
<dbReference type="GO" id="GO:0046872">
    <property type="term" value="F:metal ion binding"/>
    <property type="evidence" value="ECO:0007669"/>
    <property type="project" value="UniProtKB-KW"/>
</dbReference>
<proteinExistence type="predicted"/>
<dbReference type="RefSeq" id="WP_053951926.1">
    <property type="nucleotide sequence ID" value="NZ_CP010552.1"/>
</dbReference>
<feature type="transmembrane region" description="Helical" evidence="8">
    <location>
        <begin position="72"/>
        <end position="100"/>
    </location>
</feature>
<dbReference type="NCBIfam" id="NF007013">
    <property type="entry name" value="PRK09477.1"/>
    <property type="match status" value="1"/>
</dbReference>
<dbReference type="PATRIC" id="fig|1705394.5.peg.1374"/>
<dbReference type="SUPFAM" id="SSF54862">
    <property type="entry name" value="4Fe-4S ferredoxins"/>
    <property type="match status" value="1"/>
</dbReference>
<dbReference type="NCBIfam" id="TIGR02163">
    <property type="entry name" value="napH"/>
    <property type="match status" value="1"/>
</dbReference>
<keyword evidence="2" id="KW-0004">4Fe-4S</keyword>
<evidence type="ECO:0000256" key="3">
    <source>
        <dbReference type="ARBA" id="ARBA00022723"/>
    </source>
</evidence>
<evidence type="ECO:0000313" key="11">
    <source>
        <dbReference type="Proteomes" id="UP000058020"/>
    </source>
</evidence>
<evidence type="ECO:0000313" key="10">
    <source>
        <dbReference type="EMBL" id="ALE52944.1"/>
    </source>
</evidence>
<dbReference type="InterPro" id="IPR017896">
    <property type="entry name" value="4Fe4S_Fe-S-bd"/>
</dbReference>
<accession>A0A0M4NUF0</accession>
<keyword evidence="8" id="KW-0812">Transmembrane</keyword>
<dbReference type="Pfam" id="PF12801">
    <property type="entry name" value="Fer4_5"/>
    <property type="match status" value="2"/>
</dbReference>
<evidence type="ECO:0000256" key="8">
    <source>
        <dbReference type="SAM" id="Phobius"/>
    </source>
</evidence>
<keyword evidence="4" id="KW-0677">Repeat</keyword>
<dbReference type="GO" id="GO:0051539">
    <property type="term" value="F:4 iron, 4 sulfur cluster binding"/>
    <property type="evidence" value="ECO:0007669"/>
    <property type="project" value="UniProtKB-KW"/>
</dbReference>
<evidence type="ECO:0000256" key="5">
    <source>
        <dbReference type="ARBA" id="ARBA00022982"/>
    </source>
</evidence>
<keyword evidence="5" id="KW-0249">Electron transport</keyword>
<dbReference type="KEGG" id="tho:SP60_06885"/>
<dbReference type="EMBL" id="CP010552">
    <property type="protein sequence ID" value="ALE52944.1"/>
    <property type="molecule type" value="Genomic_DNA"/>
</dbReference>
<dbReference type="PANTHER" id="PTHR30176">
    <property type="entry name" value="FERREDOXIN-TYPE PROTEIN NAPH"/>
    <property type="match status" value="1"/>
</dbReference>
<dbReference type="PROSITE" id="PS51379">
    <property type="entry name" value="4FE4S_FER_2"/>
    <property type="match status" value="2"/>
</dbReference>
<dbReference type="Gene3D" id="3.30.70.20">
    <property type="match status" value="1"/>
</dbReference>
<keyword evidence="6" id="KW-0408">Iron</keyword>
<protein>
    <submittedName>
        <fullName evidence="10">Quinol dehydrogenase</fullName>
    </submittedName>
</protein>
<dbReference type="OrthoDB" id="6117400at2"/>
<sequence length="286" mass="31812">MKKVNICKVVGKDAKVSRGWLSSHKYLILRRLSQLSILGLFLLGPWFGIWIVKGNLSSSLTLDTLPLTDPFVLLQSVFAGHSIATDALIGALIILVFYLLIGGRVFCSWVCPVNIITDSASWLRCRLGIKTNSGGVSRKTRYWLLATIMLVSLITGSIVWELINPVSMLHRGIIFGMSFGWFLIVLLFLFDVFVVKNGWCSRICPMGAFYSLLGKFSILRVNASRRDACTDCLECFIVCPESQVINPALKGTKSPIVLDSNCTNCGRCIDICEPKVFSYSSRIKRN</sequence>
<dbReference type="InterPro" id="IPR051684">
    <property type="entry name" value="Electron_Trans/Redox"/>
</dbReference>
<evidence type="ECO:0000256" key="7">
    <source>
        <dbReference type="ARBA" id="ARBA00023014"/>
    </source>
</evidence>
<feature type="domain" description="4Fe-4S ferredoxin-type" evidence="9">
    <location>
        <begin position="219"/>
        <end position="250"/>
    </location>
</feature>
<keyword evidence="7" id="KW-0411">Iron-sulfur</keyword>
<dbReference type="AlphaFoldDB" id="A0A0M4NUF0"/>
<keyword evidence="3" id="KW-0479">Metal-binding</keyword>
<keyword evidence="8" id="KW-0472">Membrane</keyword>
<reference evidence="10 11" key="1">
    <citation type="journal article" date="2015" name="Genome Announc.">
        <title>Genome Sequence of 'Candidatus Thioglobus autotrophica' Strain EF1, a Chemoautotroph from the SUP05 Clade of Marine Gammaproteobacteria.</title>
        <authorList>
            <person name="Shah V."/>
            <person name="Morris R.M."/>
        </authorList>
    </citation>
    <scope>NUCLEOTIDE SEQUENCE [LARGE SCALE GENOMIC DNA]</scope>
    <source>
        <strain evidence="10 11">EF1</strain>
    </source>
</reference>
<keyword evidence="1" id="KW-0813">Transport</keyword>
<feature type="transmembrane region" description="Helical" evidence="8">
    <location>
        <begin position="32"/>
        <end position="52"/>
    </location>
</feature>
<feature type="transmembrane region" description="Helical" evidence="8">
    <location>
        <begin position="172"/>
        <end position="195"/>
    </location>
</feature>
<name>A0A0M4NUF0_9GAMM</name>
<dbReference type="Pfam" id="PF13237">
    <property type="entry name" value="Fer4_10"/>
    <property type="match status" value="1"/>
</dbReference>
<dbReference type="STRING" id="1705394.SP60_06885"/>
<dbReference type="PANTHER" id="PTHR30176:SF3">
    <property type="entry name" value="FERREDOXIN-TYPE PROTEIN NAPH"/>
    <property type="match status" value="1"/>
</dbReference>
<gene>
    <name evidence="10" type="primary">napH</name>
    <name evidence="10" type="ORF">SP60_06885</name>
</gene>
<organism evidence="10 11">
    <name type="scientific">Candidatus Thioglobus autotrophicus</name>
    <dbReference type="NCBI Taxonomy" id="1705394"/>
    <lineage>
        <taxon>Bacteria</taxon>
        <taxon>Pseudomonadati</taxon>
        <taxon>Pseudomonadota</taxon>
        <taxon>Gammaproteobacteria</taxon>
        <taxon>Candidatus Pseudothioglobaceae</taxon>
        <taxon>Candidatus Thioglobus</taxon>
    </lineage>
</organism>
<dbReference type="InterPro" id="IPR017900">
    <property type="entry name" value="4Fe4S_Fe_S_CS"/>
</dbReference>
<evidence type="ECO:0000259" key="9">
    <source>
        <dbReference type="PROSITE" id="PS51379"/>
    </source>
</evidence>
<dbReference type="Proteomes" id="UP000058020">
    <property type="component" value="Chromosome"/>
</dbReference>
<dbReference type="GO" id="GO:0005886">
    <property type="term" value="C:plasma membrane"/>
    <property type="evidence" value="ECO:0007669"/>
    <property type="project" value="TreeGrafter"/>
</dbReference>